<dbReference type="Proteomes" id="UP000273675">
    <property type="component" value="Unassembled WGS sequence"/>
</dbReference>
<dbReference type="Pfam" id="PF12697">
    <property type="entry name" value="Abhydrolase_6"/>
    <property type="match status" value="1"/>
</dbReference>
<organism evidence="2 3">
    <name type="scientific">Maricaulis maris</name>
    <dbReference type="NCBI Taxonomy" id="74318"/>
    <lineage>
        <taxon>Bacteria</taxon>
        <taxon>Pseudomonadati</taxon>
        <taxon>Pseudomonadota</taxon>
        <taxon>Alphaproteobacteria</taxon>
        <taxon>Maricaulales</taxon>
        <taxon>Maricaulaceae</taxon>
        <taxon>Maricaulis</taxon>
    </lineage>
</organism>
<comment type="caution">
    <text evidence="2">The sequence shown here is derived from an EMBL/GenBank/DDBJ whole genome shotgun (WGS) entry which is preliminary data.</text>
</comment>
<dbReference type="PRINTS" id="PR00412">
    <property type="entry name" value="EPOXHYDRLASE"/>
</dbReference>
<proteinExistence type="predicted"/>
<dbReference type="Gene3D" id="3.40.50.1820">
    <property type="entry name" value="alpha/beta hydrolase"/>
    <property type="match status" value="1"/>
</dbReference>
<reference evidence="2 3" key="1">
    <citation type="submission" date="2018-10" db="EMBL/GenBank/DDBJ databases">
        <title>Genomic Encyclopedia of Type Strains, Phase IV (KMG-IV): sequencing the most valuable type-strain genomes for metagenomic binning, comparative biology and taxonomic classification.</title>
        <authorList>
            <person name="Goeker M."/>
        </authorList>
    </citation>
    <scope>NUCLEOTIDE SEQUENCE [LARGE SCALE GENOMIC DNA]</scope>
    <source>
        <strain evidence="2 3">DSM 4734</strain>
    </source>
</reference>
<dbReference type="InterPro" id="IPR029058">
    <property type="entry name" value="AB_hydrolase_fold"/>
</dbReference>
<evidence type="ECO:0000313" key="3">
    <source>
        <dbReference type="Proteomes" id="UP000273675"/>
    </source>
</evidence>
<protein>
    <submittedName>
        <fullName evidence="2">Pimeloyl-ACP methyl ester carboxylesterase</fullName>
    </submittedName>
</protein>
<dbReference type="InterPro" id="IPR000639">
    <property type="entry name" value="Epox_hydrolase-like"/>
</dbReference>
<gene>
    <name evidence="2" type="ORF">C7435_2574</name>
</gene>
<feature type="domain" description="AB hydrolase-1" evidence="1">
    <location>
        <begin position="35"/>
        <end position="284"/>
    </location>
</feature>
<evidence type="ECO:0000313" key="2">
    <source>
        <dbReference type="EMBL" id="RKQ95471.1"/>
    </source>
</evidence>
<evidence type="ECO:0000259" key="1">
    <source>
        <dbReference type="Pfam" id="PF12697"/>
    </source>
</evidence>
<dbReference type="InterPro" id="IPR050228">
    <property type="entry name" value="Carboxylesterase_BioH"/>
</dbReference>
<dbReference type="InterPro" id="IPR000073">
    <property type="entry name" value="AB_hydrolase_1"/>
</dbReference>
<dbReference type="RefSeq" id="WP_121211990.1">
    <property type="nucleotide sequence ID" value="NZ_RBIM01000006.1"/>
</dbReference>
<dbReference type="OrthoDB" id="9804723at2"/>
<dbReference type="AlphaFoldDB" id="A0A495D4J3"/>
<name>A0A495D4J3_9PROT</name>
<dbReference type="GO" id="GO:0003824">
    <property type="term" value="F:catalytic activity"/>
    <property type="evidence" value="ECO:0007669"/>
    <property type="project" value="InterPro"/>
</dbReference>
<dbReference type="EMBL" id="RBIM01000006">
    <property type="protein sequence ID" value="RKQ95471.1"/>
    <property type="molecule type" value="Genomic_DNA"/>
</dbReference>
<dbReference type="PANTHER" id="PTHR43194:SF2">
    <property type="entry name" value="PEROXISOMAL MEMBRANE PROTEIN LPX1"/>
    <property type="match status" value="1"/>
</dbReference>
<dbReference type="SUPFAM" id="SSF53474">
    <property type="entry name" value="alpha/beta-Hydrolases"/>
    <property type="match status" value="1"/>
</dbReference>
<dbReference type="PANTHER" id="PTHR43194">
    <property type="entry name" value="HYDROLASE ALPHA/BETA FOLD FAMILY"/>
    <property type="match status" value="1"/>
</dbReference>
<accession>A0A495D4J3</accession>
<sequence length="299" mass="32631">MTQPAATTRPVRFSHALPDGRLAGLAWPNPGKPRLVFIHANGFCASAYQAVLGRLVTEFDILAPDLRGHGRSELPVDPDHHRNWNIYADDITAWLSALDRPADAFAGHSMGAIIALLSASRNAPSAPLCLVEPVVLPAPFYMVARSPFYRLLHGKVGIARAARKRFDGWDQAEEAAARYQRHPTFRNWADGVLTDYLDDGLKQAADGQFRLACAPHWEAANYEAQGHDIGAALRRHAGPIHVLGAERASTIVNRRTLTRRGIRIDTLSGTGHLAPMEAPDRVADWLAATLTTRLAGQAN</sequence>